<organism evidence="9 10">
    <name type="scientific">Magnetospirillum fulvum</name>
    <name type="common">Rhodospirillum fulvum</name>
    <dbReference type="NCBI Taxonomy" id="1082"/>
    <lineage>
        <taxon>Bacteria</taxon>
        <taxon>Pseudomonadati</taxon>
        <taxon>Pseudomonadota</taxon>
        <taxon>Alphaproteobacteria</taxon>
        <taxon>Rhodospirillales</taxon>
        <taxon>Rhodospirillaceae</taxon>
        <taxon>Magnetospirillum</taxon>
    </lineage>
</organism>
<dbReference type="UniPathway" id="UPA00219"/>
<dbReference type="InterPro" id="IPR038063">
    <property type="entry name" value="Transpep_catalytic_dom"/>
</dbReference>
<dbReference type="Pfam" id="PF01471">
    <property type="entry name" value="PG_binding_1"/>
    <property type="match status" value="1"/>
</dbReference>
<keyword evidence="4 7" id="KW-0133">Cell shape</keyword>
<dbReference type="GO" id="GO:0032259">
    <property type="term" value="P:methylation"/>
    <property type="evidence" value="ECO:0007669"/>
    <property type="project" value="InterPro"/>
</dbReference>
<evidence type="ECO:0000256" key="3">
    <source>
        <dbReference type="ARBA" id="ARBA00022679"/>
    </source>
</evidence>
<dbReference type="GO" id="GO:0003676">
    <property type="term" value="F:nucleic acid binding"/>
    <property type="evidence" value="ECO:0007669"/>
    <property type="project" value="InterPro"/>
</dbReference>
<dbReference type="SUPFAM" id="SSF141523">
    <property type="entry name" value="L,D-transpeptidase catalytic domain-like"/>
    <property type="match status" value="1"/>
</dbReference>
<evidence type="ECO:0000256" key="4">
    <source>
        <dbReference type="ARBA" id="ARBA00022960"/>
    </source>
</evidence>
<feature type="domain" description="L,D-TPase catalytic" evidence="8">
    <location>
        <begin position="295"/>
        <end position="468"/>
    </location>
</feature>
<keyword evidence="5 7" id="KW-0573">Peptidoglycan synthesis</keyword>
<dbReference type="GO" id="GO:0004180">
    <property type="term" value="F:carboxypeptidase activity"/>
    <property type="evidence" value="ECO:0007669"/>
    <property type="project" value="UniProtKB-ARBA"/>
</dbReference>
<evidence type="ECO:0000313" key="9">
    <source>
        <dbReference type="EMBL" id="SEH37705.1"/>
    </source>
</evidence>
<protein>
    <submittedName>
        <fullName evidence="9">Murein L,D-transpeptidase YcbB/YkuD</fullName>
    </submittedName>
</protein>
<dbReference type="GO" id="GO:0071555">
    <property type="term" value="P:cell wall organization"/>
    <property type="evidence" value="ECO:0007669"/>
    <property type="project" value="UniProtKB-UniRule"/>
</dbReference>
<dbReference type="PROSITE" id="PS52029">
    <property type="entry name" value="LD_TPASE"/>
    <property type="match status" value="1"/>
</dbReference>
<dbReference type="InterPro" id="IPR005490">
    <property type="entry name" value="LD_TPept_cat_dom"/>
</dbReference>
<comment type="similarity">
    <text evidence="2">Belongs to the YkuD family.</text>
</comment>
<dbReference type="PANTHER" id="PTHR41533:SF2">
    <property type="entry name" value="BLR7131 PROTEIN"/>
    <property type="match status" value="1"/>
</dbReference>
<sequence>MPFARHFYVSLTLGLATLGGDSLAWAESAPTVQRRIETVIASAATTEPDRDGRVLREFYRTRSYHLAWTGPRAASGSRLLEDLPAVATAEGLDRSPYAVPSSFPTDIEADISHSRALLRLGRDIAIGRVDPDRAFGGFGGNNRNGFDGTRFLRGLADGKTLAEQAAAVQPPFVGYLRLKEGLERLQTIARAGGWPIIPEGAKLVPLEAVDDRLPVLRRRLIVSGDLDPALAEGTTYDAPVVEAVKRFQRRHGLDPDGTIGARSLAALNVPVEVRLRQITANLERWRWMPHQLGRLHVSVNIPAASLDLVEDGAVAMTMRVVVGDTRHPTPSMDTSMSSVVLNPPWSVPSSIANNEILPKLRRDPNYLATSNLQIADYPEDSPEAAGDGIDWNAIGKKFPYRLRQPPGPDNALGQLKFNLRNADDIYLHDTPNHRAFSRAYRALSHGCIRLEEPVALGEMLLGSRWKSRLSENLNEDKKTRTLKLERNIPVYLIYFTAWVDPTGEINFRDDIYGHDRRLGQALRQSRIQAKPRPASPPA</sequence>
<reference evidence="10" key="1">
    <citation type="submission" date="2016-10" db="EMBL/GenBank/DDBJ databases">
        <authorList>
            <person name="Varghese N."/>
            <person name="Submissions S."/>
        </authorList>
    </citation>
    <scope>NUCLEOTIDE SEQUENCE [LARGE SCALE GENOMIC DNA]</scope>
    <source>
        <strain evidence="10">DSM 13234</strain>
    </source>
</reference>
<name>A0A1H6HUA4_MAGFU</name>
<proteinExistence type="inferred from homology"/>
<dbReference type="InterPro" id="IPR002052">
    <property type="entry name" value="DNA_methylase_N6_adenine_CS"/>
</dbReference>
<dbReference type="InterPro" id="IPR052905">
    <property type="entry name" value="LD-transpeptidase_YkuD-like"/>
</dbReference>
<dbReference type="InterPro" id="IPR036365">
    <property type="entry name" value="PGBD-like_sf"/>
</dbReference>
<feature type="active site" description="Proton donor/acceptor" evidence="7">
    <location>
        <position position="428"/>
    </location>
</feature>
<dbReference type="PANTHER" id="PTHR41533">
    <property type="entry name" value="L,D-TRANSPEPTIDASE HI_1667-RELATED"/>
    <property type="match status" value="1"/>
</dbReference>
<comment type="pathway">
    <text evidence="1 7">Cell wall biogenesis; peptidoglycan biosynthesis.</text>
</comment>
<dbReference type="Pfam" id="PF03734">
    <property type="entry name" value="YkuD"/>
    <property type="match status" value="1"/>
</dbReference>
<keyword evidence="6 7" id="KW-0961">Cell wall biogenesis/degradation</keyword>
<dbReference type="InterPro" id="IPR036366">
    <property type="entry name" value="PGBDSf"/>
</dbReference>
<dbReference type="InterPro" id="IPR045380">
    <property type="entry name" value="LD_TPept_scaffold_dom"/>
</dbReference>
<dbReference type="GO" id="GO:0008360">
    <property type="term" value="P:regulation of cell shape"/>
    <property type="evidence" value="ECO:0007669"/>
    <property type="project" value="UniProtKB-UniRule"/>
</dbReference>
<dbReference type="EMBL" id="FNWO01000007">
    <property type="protein sequence ID" value="SEH37705.1"/>
    <property type="molecule type" value="Genomic_DNA"/>
</dbReference>
<dbReference type="RefSeq" id="WP_074768300.1">
    <property type="nucleotide sequence ID" value="NZ_FNWO01000007.1"/>
</dbReference>
<accession>A0A1H6HUA4</accession>
<keyword evidence="10" id="KW-1185">Reference proteome</keyword>
<feature type="active site" description="Nucleophile" evidence="7">
    <location>
        <position position="447"/>
    </location>
</feature>
<dbReference type="AlphaFoldDB" id="A0A1H6HUA4"/>
<dbReference type="PROSITE" id="PS00092">
    <property type="entry name" value="N6_MTASE"/>
    <property type="match status" value="1"/>
</dbReference>
<evidence type="ECO:0000259" key="8">
    <source>
        <dbReference type="PROSITE" id="PS52029"/>
    </source>
</evidence>
<dbReference type="OrthoDB" id="9778545at2"/>
<dbReference type="InterPro" id="IPR002477">
    <property type="entry name" value="Peptidoglycan-bd-like"/>
</dbReference>
<evidence type="ECO:0000256" key="2">
    <source>
        <dbReference type="ARBA" id="ARBA00005992"/>
    </source>
</evidence>
<evidence type="ECO:0000313" key="10">
    <source>
        <dbReference type="Proteomes" id="UP000182983"/>
    </source>
</evidence>
<gene>
    <name evidence="9" type="ORF">SAMN04244559_01999</name>
</gene>
<evidence type="ECO:0000256" key="1">
    <source>
        <dbReference type="ARBA" id="ARBA00004752"/>
    </source>
</evidence>
<dbReference type="Pfam" id="PF20142">
    <property type="entry name" value="Scaffold"/>
    <property type="match status" value="1"/>
</dbReference>
<evidence type="ECO:0000256" key="5">
    <source>
        <dbReference type="ARBA" id="ARBA00022984"/>
    </source>
</evidence>
<keyword evidence="3" id="KW-0808">Transferase</keyword>
<dbReference type="GO" id="GO:0009252">
    <property type="term" value="P:peptidoglycan biosynthetic process"/>
    <property type="evidence" value="ECO:0007669"/>
    <property type="project" value="UniProtKB-UniPathway"/>
</dbReference>
<dbReference type="CDD" id="cd16913">
    <property type="entry name" value="YkuD_like"/>
    <property type="match status" value="1"/>
</dbReference>
<evidence type="ECO:0000256" key="6">
    <source>
        <dbReference type="ARBA" id="ARBA00023316"/>
    </source>
</evidence>
<dbReference type="Proteomes" id="UP000182983">
    <property type="component" value="Unassembled WGS sequence"/>
</dbReference>
<dbReference type="SUPFAM" id="SSF47090">
    <property type="entry name" value="PGBD-like"/>
    <property type="match status" value="1"/>
</dbReference>
<evidence type="ECO:0000256" key="7">
    <source>
        <dbReference type="PROSITE-ProRule" id="PRU01373"/>
    </source>
</evidence>
<dbReference type="Gene3D" id="1.10.101.10">
    <property type="entry name" value="PGBD-like superfamily/PGBD"/>
    <property type="match status" value="1"/>
</dbReference>
<dbReference type="Gene3D" id="2.40.440.10">
    <property type="entry name" value="L,D-transpeptidase catalytic domain-like"/>
    <property type="match status" value="1"/>
</dbReference>
<dbReference type="GO" id="GO:0008168">
    <property type="term" value="F:methyltransferase activity"/>
    <property type="evidence" value="ECO:0007669"/>
    <property type="project" value="InterPro"/>
</dbReference>